<keyword evidence="1" id="KW-0472">Membrane</keyword>
<feature type="transmembrane region" description="Helical" evidence="1">
    <location>
        <begin position="61"/>
        <end position="78"/>
    </location>
</feature>
<keyword evidence="1" id="KW-1133">Transmembrane helix</keyword>
<dbReference type="RefSeq" id="WP_141297617.1">
    <property type="nucleotide sequence ID" value="NZ_BJMN01000023.1"/>
</dbReference>
<dbReference type="Proteomes" id="UP000315226">
    <property type="component" value="Unassembled WGS sequence"/>
</dbReference>
<dbReference type="AlphaFoldDB" id="A0A4Y3RN89"/>
<organism evidence="2 3">
    <name type="scientific">Streptomyces gardneri</name>
    <dbReference type="NCBI Taxonomy" id="66892"/>
    <lineage>
        <taxon>Bacteria</taxon>
        <taxon>Bacillati</taxon>
        <taxon>Actinomycetota</taxon>
        <taxon>Actinomycetes</taxon>
        <taxon>Kitasatosporales</taxon>
        <taxon>Streptomycetaceae</taxon>
        <taxon>Streptomyces</taxon>
    </lineage>
</organism>
<dbReference type="OrthoDB" id="4245373at2"/>
<dbReference type="EMBL" id="BJMN01000023">
    <property type="protein sequence ID" value="GEB58207.1"/>
    <property type="molecule type" value="Genomic_DNA"/>
</dbReference>
<reference evidence="2 3" key="1">
    <citation type="submission" date="2019-06" db="EMBL/GenBank/DDBJ databases">
        <title>Whole genome shotgun sequence of Streptomyces gardneri NBRC 12865.</title>
        <authorList>
            <person name="Hosoyama A."/>
            <person name="Uohara A."/>
            <person name="Ohji S."/>
            <person name="Ichikawa N."/>
        </authorList>
    </citation>
    <scope>NUCLEOTIDE SEQUENCE [LARGE SCALE GENOMIC DNA]</scope>
    <source>
        <strain evidence="2 3">NBRC 12865</strain>
    </source>
</reference>
<comment type="caution">
    <text evidence="2">The sequence shown here is derived from an EMBL/GenBank/DDBJ whole genome shotgun (WGS) entry which is preliminary data.</text>
</comment>
<evidence type="ECO:0000313" key="3">
    <source>
        <dbReference type="Proteomes" id="UP000315226"/>
    </source>
</evidence>
<feature type="transmembrane region" description="Helical" evidence="1">
    <location>
        <begin position="28"/>
        <end position="55"/>
    </location>
</feature>
<protein>
    <submittedName>
        <fullName evidence="2">Uncharacterized protein</fullName>
    </submittedName>
</protein>
<accession>A0A4Y3RN89</accession>
<gene>
    <name evidence="2" type="ORF">SGA01_38120</name>
</gene>
<keyword evidence="3" id="KW-1185">Reference proteome</keyword>
<keyword evidence="1" id="KW-0812">Transmembrane</keyword>
<name>A0A4Y3RN89_9ACTN</name>
<sequence length="195" mass="21501">MTDVESRDVTKPTLTEDEKRLRIRRSTVGGGLLGGVVGAAAPFVTSLSLGIGWLFEHLASAGALTAALSCAVGVWLGVRGGRTYGMRNAALERGETVLSEYAVRPPVVDGRATKPSEVDRWGLRVTDRHLQLWDARDRLWSHPWHEIRLTTVKDGLLLVHRRDQVVAELLPVPESIGWDALLLGARRLQGRSRDR</sequence>
<proteinExistence type="predicted"/>
<evidence type="ECO:0000313" key="2">
    <source>
        <dbReference type="EMBL" id="GEB58207.1"/>
    </source>
</evidence>
<evidence type="ECO:0000256" key="1">
    <source>
        <dbReference type="SAM" id="Phobius"/>
    </source>
</evidence>